<feature type="compositionally biased region" description="Polar residues" evidence="2">
    <location>
        <begin position="969"/>
        <end position="1002"/>
    </location>
</feature>
<dbReference type="GO" id="GO:0032007">
    <property type="term" value="P:negative regulation of TOR signaling"/>
    <property type="evidence" value="ECO:0007669"/>
    <property type="project" value="TreeGrafter"/>
</dbReference>
<dbReference type="OrthoDB" id="6022054at2759"/>
<name>A0A9P8L640_9PEZI</name>
<dbReference type="GO" id="GO:0033596">
    <property type="term" value="C:TSC1-TSC2 complex"/>
    <property type="evidence" value="ECO:0007669"/>
    <property type="project" value="TreeGrafter"/>
</dbReference>
<evidence type="ECO:0000313" key="4">
    <source>
        <dbReference type="Proteomes" id="UP000698800"/>
    </source>
</evidence>
<evidence type="ECO:0008006" key="5">
    <source>
        <dbReference type="Google" id="ProtNLM"/>
    </source>
</evidence>
<dbReference type="GO" id="GO:0051726">
    <property type="term" value="P:regulation of cell cycle"/>
    <property type="evidence" value="ECO:0007669"/>
    <property type="project" value="TreeGrafter"/>
</dbReference>
<dbReference type="SUPFAM" id="SSF48371">
    <property type="entry name" value="ARM repeat"/>
    <property type="match status" value="1"/>
</dbReference>
<comment type="caution">
    <text evidence="3">The sequence shown here is derived from an EMBL/GenBank/DDBJ whole genome shotgun (WGS) entry which is preliminary data.</text>
</comment>
<feature type="compositionally biased region" description="Basic and acidic residues" evidence="2">
    <location>
        <begin position="828"/>
        <end position="855"/>
    </location>
</feature>
<feature type="region of interest" description="Disordered" evidence="2">
    <location>
        <begin position="469"/>
        <end position="490"/>
    </location>
</feature>
<evidence type="ECO:0000256" key="2">
    <source>
        <dbReference type="SAM" id="MobiDB-lite"/>
    </source>
</evidence>
<dbReference type="Pfam" id="PF04388">
    <property type="entry name" value="Hamartin"/>
    <property type="match status" value="1"/>
</dbReference>
<evidence type="ECO:0000313" key="3">
    <source>
        <dbReference type="EMBL" id="KAH0545534.1"/>
    </source>
</evidence>
<evidence type="ECO:0000256" key="1">
    <source>
        <dbReference type="SAM" id="Coils"/>
    </source>
</evidence>
<keyword evidence="4" id="KW-1185">Reference proteome</keyword>
<dbReference type="PANTHER" id="PTHR15154">
    <property type="entry name" value="HAMARTIN"/>
    <property type="match status" value="1"/>
</dbReference>
<feature type="compositionally biased region" description="Polar residues" evidence="2">
    <location>
        <begin position="856"/>
        <end position="868"/>
    </location>
</feature>
<dbReference type="AlphaFoldDB" id="A0A9P8L640"/>
<organism evidence="3 4">
    <name type="scientific">Glutinoglossum americanum</name>
    <dbReference type="NCBI Taxonomy" id="1670608"/>
    <lineage>
        <taxon>Eukaryota</taxon>
        <taxon>Fungi</taxon>
        <taxon>Dikarya</taxon>
        <taxon>Ascomycota</taxon>
        <taxon>Pezizomycotina</taxon>
        <taxon>Geoglossomycetes</taxon>
        <taxon>Geoglossales</taxon>
        <taxon>Geoglossaceae</taxon>
        <taxon>Glutinoglossum</taxon>
    </lineage>
</organism>
<proteinExistence type="predicted"/>
<feature type="region of interest" description="Disordered" evidence="2">
    <location>
        <begin position="516"/>
        <end position="552"/>
    </location>
</feature>
<dbReference type="InterPro" id="IPR016024">
    <property type="entry name" value="ARM-type_fold"/>
</dbReference>
<feature type="compositionally biased region" description="Low complexity" evidence="2">
    <location>
        <begin position="517"/>
        <end position="530"/>
    </location>
</feature>
<dbReference type="PANTHER" id="PTHR15154:SF2">
    <property type="entry name" value="HAMARTIN"/>
    <property type="match status" value="1"/>
</dbReference>
<protein>
    <recommendedName>
        <fullName evidence="5">Hamartin</fullName>
    </recommendedName>
</protein>
<feature type="region of interest" description="Disordered" evidence="2">
    <location>
        <begin position="828"/>
        <end position="868"/>
    </location>
</feature>
<dbReference type="EMBL" id="JAGHQL010000004">
    <property type="protein sequence ID" value="KAH0545534.1"/>
    <property type="molecule type" value="Genomic_DNA"/>
</dbReference>
<dbReference type="Proteomes" id="UP000698800">
    <property type="component" value="Unassembled WGS sequence"/>
</dbReference>
<sequence length="1096" mass="123995">MSSGSLKEVVRALISALSSPNPPHPLPEELQQVIQSYLDRHHNIEDNESQRLHDELLNLYNKHIAKDVDKHATFLAALRQLRPAIKGTTRLLEWWDLLVRPTLDSLGHEKAVVSDAGGILLSVLAYDEDEDEDGENARASALFTQKLLEIYLDKTRLLTSDGQRILPEDERYRFVSNHLESLLVSFGRKRPKDFLTAIDALVVEKEYRSQALSLLGTFVRFQPPHLHQVLQTQLLEHLLKCLMIDTSTTVLSLALTTLVMFLPHIPNSLVPFLPRLFIVYSRILCWERYSPARSAEEKLGEGEDRSRSVPKSGYIPDPTWEKLDYSFDSAESTIPELVHYFTFLYGLYPLNFMSYIRKPYKYLQNARFPGADEADLDEPAIRHRTEQFRQIHLLHPNFYNMTVESELTDPSRWMKSEPADVVAECMGLCAAIPAALDDPGPPPTSKLPDIPEAFVPTEDIPMQSLLSMDEDGSTVANEAGSPSDYRPATNWRNTQSTLAASHISYGAPEYVNLLRKSSQNSNSHPSSRSNGTQSRKNSPAFKARDNALDSPTLPAHLVGSHTEAKLQDMLQTQESLCSSVHQSLPNESVHSLNPQEVPSPGLDAYLNSLAQSTVARSPAVRPASSDAQGNIAFLQREVMLLRNDLNFERYLKQQHISHIGQLQRKHIKEATVEAETQNLINTNRALKLRLEESKLSYAKLRKEATVSKNHAKKWEAELNARIRTLRDEQRQWRAEEETVRRELRSARQECEHLRRLVVESEAKELLSKQKLQSLDSSLAVLDQLHLEVEKLSAKLREYEAREEEYEMARHNEENAITQLETMKLKMRAREGEREKMKRSYEQRISELESRTHTTDRTGPSSPSPGFQSMLDSALAASHSRFAHLKKAHNHLLTRYTELEMRLIELQASNEIQVPLSTSNNNGRVRSNFQDDIHPLERDDASVDFRRRHHALSDPPLPDDYSTRNHPLSNAGVISSSYPNPSTKIRPNTPKHQNYPVSNNTSPIAERSTPFEASLAPISSWKTQQSVPDSILSSNDNASVHSFEDGSITKTSKPKIKPTSEVRVYGRGGVQNIGKKDKKDKKGSKSGGTLSTFRGMM</sequence>
<feature type="coiled-coil region" evidence="1">
    <location>
        <begin position="683"/>
        <end position="815"/>
    </location>
</feature>
<dbReference type="InterPro" id="IPR007483">
    <property type="entry name" value="Hamartin"/>
</dbReference>
<gene>
    <name evidence="3" type="ORF">FGG08_000365</name>
</gene>
<reference evidence="3" key="1">
    <citation type="submission" date="2021-03" db="EMBL/GenBank/DDBJ databases">
        <title>Comparative genomics and phylogenomic investigation of the class Geoglossomycetes provide insights into ecological specialization and systematics.</title>
        <authorList>
            <person name="Melie T."/>
            <person name="Pirro S."/>
            <person name="Miller A.N."/>
            <person name="Quandt A."/>
        </authorList>
    </citation>
    <scope>NUCLEOTIDE SEQUENCE</scope>
    <source>
        <strain evidence="3">GBOQ0MN5Z8</strain>
    </source>
</reference>
<accession>A0A9P8L640</accession>
<keyword evidence="1" id="KW-0175">Coiled coil</keyword>
<feature type="region of interest" description="Disordered" evidence="2">
    <location>
        <begin position="1037"/>
        <end position="1096"/>
    </location>
</feature>
<feature type="region of interest" description="Disordered" evidence="2">
    <location>
        <begin position="969"/>
        <end position="1003"/>
    </location>
</feature>